<comment type="function">
    <text evidence="4">Component of the Mediator complex, a coactivator involved in the regulated transcription of nearly all RNA polymerase II-dependent genes. Mediator functions as a bridge to convey information from gene-specific regulatory proteins to the basal RNA polymerase II transcription machinery. Mediator is recruited to promoters by direct interactions with regulatory proteins and serves as a scaffold for the assembly of a functional preinitiation complex with RNA polymerase II and the general transcription factors.</text>
</comment>
<proteinExistence type="inferred from homology"/>
<dbReference type="GO" id="GO:0003712">
    <property type="term" value="F:transcription coregulator activity"/>
    <property type="evidence" value="ECO:0007669"/>
    <property type="project" value="InterPro"/>
</dbReference>
<comment type="similarity">
    <text evidence="2 4">Belongs to the Mediator complex subunit 20 family.</text>
</comment>
<keyword evidence="3 4" id="KW-0539">Nucleus</keyword>
<evidence type="ECO:0000256" key="3">
    <source>
        <dbReference type="ARBA" id="ARBA00023242"/>
    </source>
</evidence>
<sequence>MGVTVLYLVSATSPNIIIDVCDLIGNKIPTNVAKWSFEIKLFRENPHSMGSEAAAANAAVSQHIPGARPVPSNFLHTLIFATNPKETVCLVKGVGTALTGPFDQMLQTKLQSLWQLRQFVRGEGTAFELDNGAFWVRLGNMTLQGNFRGLLIEIEASKLETFWEGSEDPPGSDVTKSPAFRKIKPVLDLLTAQGSPLHGAGGRVIVGPSQLVTRTKPFTRVETAWQYAEALENR</sequence>
<gene>
    <name evidence="4" type="primary">MED20</name>
    <name evidence="5" type="ORF">SAPINGB_P001298</name>
</gene>
<evidence type="ECO:0000256" key="2">
    <source>
        <dbReference type="ARBA" id="ARBA00010743"/>
    </source>
</evidence>
<evidence type="ECO:0000313" key="5">
    <source>
        <dbReference type="EMBL" id="VVT46608.1"/>
    </source>
</evidence>
<dbReference type="Gene3D" id="3.30.310.180">
    <property type="match status" value="1"/>
</dbReference>
<evidence type="ECO:0000256" key="1">
    <source>
        <dbReference type="ARBA" id="ARBA00004123"/>
    </source>
</evidence>
<dbReference type="GO" id="GO:0016592">
    <property type="term" value="C:mediator complex"/>
    <property type="evidence" value="ECO:0007669"/>
    <property type="project" value="InterPro"/>
</dbReference>
<dbReference type="InterPro" id="IPR013921">
    <property type="entry name" value="Mediator_Med20"/>
</dbReference>
<keyword evidence="4" id="KW-0805">Transcription regulation</keyword>
<organism evidence="5 6">
    <name type="scientific">Magnusiomyces paraingens</name>
    <dbReference type="NCBI Taxonomy" id="2606893"/>
    <lineage>
        <taxon>Eukaryota</taxon>
        <taxon>Fungi</taxon>
        <taxon>Dikarya</taxon>
        <taxon>Ascomycota</taxon>
        <taxon>Saccharomycotina</taxon>
        <taxon>Dipodascomycetes</taxon>
        <taxon>Dipodascales</taxon>
        <taxon>Dipodascaceae</taxon>
        <taxon>Magnusiomyces</taxon>
    </lineage>
</organism>
<keyword evidence="4" id="KW-0804">Transcription</keyword>
<reference evidence="5 6" key="1">
    <citation type="submission" date="2019-09" db="EMBL/GenBank/DDBJ databases">
        <authorList>
            <person name="Brejova B."/>
        </authorList>
    </citation>
    <scope>NUCLEOTIDE SEQUENCE [LARGE SCALE GENOMIC DNA]</scope>
</reference>
<evidence type="ECO:0000313" key="6">
    <source>
        <dbReference type="Proteomes" id="UP000398389"/>
    </source>
</evidence>
<evidence type="ECO:0000256" key="4">
    <source>
        <dbReference type="RuleBase" id="RU364152"/>
    </source>
</evidence>
<dbReference type="OrthoDB" id="1854899at2759"/>
<protein>
    <recommendedName>
        <fullName evidence="4">Mediator of RNA polymerase II transcription subunit 20</fullName>
    </recommendedName>
    <alternativeName>
        <fullName evidence="4">Mediator complex subunit 20</fullName>
    </alternativeName>
</protein>
<dbReference type="GO" id="GO:0006357">
    <property type="term" value="P:regulation of transcription by RNA polymerase II"/>
    <property type="evidence" value="ECO:0007669"/>
    <property type="project" value="InterPro"/>
</dbReference>
<dbReference type="Proteomes" id="UP000398389">
    <property type="component" value="Unassembled WGS sequence"/>
</dbReference>
<comment type="subunit">
    <text evidence="4">Component of the Mediator complex.</text>
</comment>
<keyword evidence="4" id="KW-0010">Activator</keyword>
<accession>A0A5E8B716</accession>
<dbReference type="EMBL" id="CABVLU010000001">
    <property type="protein sequence ID" value="VVT46608.1"/>
    <property type="molecule type" value="Genomic_DNA"/>
</dbReference>
<keyword evidence="6" id="KW-1185">Reference proteome</keyword>
<name>A0A5E8B716_9ASCO</name>
<comment type="subcellular location">
    <subcellularLocation>
        <location evidence="1 4">Nucleus</location>
    </subcellularLocation>
</comment>
<dbReference type="Pfam" id="PF08612">
    <property type="entry name" value="Med20"/>
    <property type="match status" value="1"/>
</dbReference>
<dbReference type="AlphaFoldDB" id="A0A5E8B716"/>